<dbReference type="AlphaFoldDB" id="A0A504X2R2"/>
<dbReference type="EMBL" id="RHLD01000008">
    <property type="protein sequence ID" value="TPP43162.1"/>
    <property type="molecule type" value="Genomic_DNA"/>
</dbReference>
<dbReference type="Proteomes" id="UP000318821">
    <property type="component" value="Unassembled WGS sequence"/>
</dbReference>
<reference evidence="2" key="1">
    <citation type="submission" date="2019-02" db="EMBL/GenBank/DDBJ databases">
        <title>FDA dAtabase for Regulatory Grade micrObial Sequences (FDA-ARGOS): Supporting development and validation of Infectious Disease Dx tests.</title>
        <authorList>
            <person name="Duncan R."/>
            <person name="Fisher C."/>
            <person name="Tallon L."/>
            <person name="Sadzewicz L."/>
            <person name="Sengamalay N."/>
            <person name="Ott S."/>
            <person name="Godinez A."/>
            <person name="Nagaraj S."/>
            <person name="Vavikolanu K."/>
            <person name="Vyas G."/>
            <person name="Nadendla S."/>
            <person name="Aluvathingal J."/>
            <person name="Sichtig H."/>
        </authorList>
    </citation>
    <scope>NUCLEOTIDE SEQUENCE [LARGE SCALE GENOMIC DNA]</scope>
    <source>
        <strain evidence="2">FDAARGOS_360</strain>
    </source>
</reference>
<accession>A0A504X2R2</accession>
<protein>
    <submittedName>
        <fullName evidence="1">Uncharacterized protein</fullName>
    </submittedName>
</protein>
<evidence type="ECO:0000313" key="2">
    <source>
        <dbReference type="Proteomes" id="UP000318821"/>
    </source>
</evidence>
<gene>
    <name evidence="1" type="ORF">CGC20_5980</name>
</gene>
<evidence type="ECO:0000313" key="1">
    <source>
        <dbReference type="EMBL" id="TPP43162.1"/>
    </source>
</evidence>
<sequence>MVSGRGAQALCGEAKSLQPGRRARLRPLGVGGQCLAGARDRGNGPLCMHRNRSGLDDATRRWLSRLLDESSLQVCTLQETHFSPAGLEGAVLTMWGTDADSHHLL</sequence>
<proteinExistence type="predicted"/>
<organism evidence="1 2">
    <name type="scientific">Leishmania donovani</name>
    <dbReference type="NCBI Taxonomy" id="5661"/>
    <lineage>
        <taxon>Eukaryota</taxon>
        <taxon>Discoba</taxon>
        <taxon>Euglenozoa</taxon>
        <taxon>Kinetoplastea</taxon>
        <taxon>Metakinetoplastina</taxon>
        <taxon>Trypanosomatida</taxon>
        <taxon>Trypanosomatidae</taxon>
        <taxon>Leishmaniinae</taxon>
        <taxon>Leishmania</taxon>
    </lineage>
</organism>
<name>A0A504X2R2_LEIDO</name>
<comment type="caution">
    <text evidence="1">The sequence shown here is derived from an EMBL/GenBank/DDBJ whole genome shotgun (WGS) entry which is preliminary data.</text>
</comment>